<keyword evidence="2" id="KW-1185">Reference proteome</keyword>
<reference evidence="1 2" key="2">
    <citation type="submission" date="2018-11" db="EMBL/GenBank/DDBJ databases">
        <authorList>
            <consortium name="Pathogen Informatics"/>
        </authorList>
    </citation>
    <scope>NUCLEOTIDE SEQUENCE [LARGE SCALE GENOMIC DNA]</scope>
</reference>
<protein>
    <submittedName>
        <fullName evidence="1 3">Uncharacterized protein</fullName>
    </submittedName>
</protein>
<accession>A0A0M3J8T2</accession>
<reference evidence="3" key="1">
    <citation type="submission" date="2017-02" db="UniProtKB">
        <authorList>
            <consortium name="WormBaseParasite"/>
        </authorList>
    </citation>
    <scope>IDENTIFICATION</scope>
</reference>
<evidence type="ECO:0000313" key="3">
    <source>
        <dbReference type="WBParaSite" id="ASIM_0000399101-mRNA-1"/>
    </source>
</evidence>
<proteinExistence type="predicted"/>
<dbReference type="WBParaSite" id="ASIM_0000399101-mRNA-1">
    <property type="protein sequence ID" value="ASIM_0000399101-mRNA-1"/>
    <property type="gene ID" value="ASIM_0000399101"/>
</dbReference>
<name>A0A0M3J8T2_ANISI</name>
<dbReference type="AlphaFoldDB" id="A0A0M3J8T2"/>
<organism evidence="3">
    <name type="scientific">Anisakis simplex</name>
    <name type="common">Herring worm</name>
    <dbReference type="NCBI Taxonomy" id="6269"/>
    <lineage>
        <taxon>Eukaryota</taxon>
        <taxon>Metazoa</taxon>
        <taxon>Ecdysozoa</taxon>
        <taxon>Nematoda</taxon>
        <taxon>Chromadorea</taxon>
        <taxon>Rhabditida</taxon>
        <taxon>Spirurina</taxon>
        <taxon>Ascaridomorpha</taxon>
        <taxon>Ascaridoidea</taxon>
        <taxon>Anisakidae</taxon>
        <taxon>Anisakis</taxon>
        <taxon>Anisakis simplex complex</taxon>
    </lineage>
</organism>
<dbReference type="EMBL" id="UYRR01006205">
    <property type="protein sequence ID" value="VDK22432.1"/>
    <property type="molecule type" value="Genomic_DNA"/>
</dbReference>
<evidence type="ECO:0000313" key="1">
    <source>
        <dbReference type="EMBL" id="VDK22432.1"/>
    </source>
</evidence>
<gene>
    <name evidence="1" type="ORF">ASIM_LOCUS3816</name>
</gene>
<sequence>MGRGVVQTNLTEGVAYRHLGRGLQEFQGVACSPQEFLPLACRYFWQLLNHLNHIICNIIKRKTNKQINK</sequence>
<evidence type="ECO:0000313" key="2">
    <source>
        <dbReference type="Proteomes" id="UP000267096"/>
    </source>
</evidence>
<dbReference type="Proteomes" id="UP000267096">
    <property type="component" value="Unassembled WGS sequence"/>
</dbReference>